<dbReference type="InterPro" id="IPR050595">
    <property type="entry name" value="Bact_response_regulator"/>
</dbReference>
<dbReference type="Pfam" id="PF00072">
    <property type="entry name" value="Response_reg"/>
    <property type="match status" value="1"/>
</dbReference>
<dbReference type="GO" id="GO:0000160">
    <property type="term" value="P:phosphorelay signal transduction system"/>
    <property type="evidence" value="ECO:0007669"/>
    <property type="project" value="InterPro"/>
</dbReference>
<reference evidence="3 4" key="1">
    <citation type="journal article" date="2011" name="J. Bacteriol.">
        <title>Genome Sequence of an Ammonia-Oxidizing Soil Archaeon, "Candidatus Nitrosoarchaeum koreensis" MY1.</title>
        <authorList>
            <person name="Kim B.K."/>
            <person name="Jung M.Y."/>
            <person name="Yu D.S."/>
            <person name="Park S.J."/>
            <person name="Oh T.K."/>
            <person name="Rhee S.K."/>
            <person name="Kim J.F."/>
        </authorList>
    </citation>
    <scope>NUCLEOTIDE SEQUENCE [LARGE SCALE GENOMIC DNA]</scope>
    <source>
        <strain evidence="3 4">MY1</strain>
    </source>
</reference>
<dbReference type="AlphaFoldDB" id="F9CYV2"/>
<dbReference type="Gene3D" id="3.40.50.2300">
    <property type="match status" value="1"/>
</dbReference>
<proteinExistence type="predicted"/>
<dbReference type="CDD" id="cd00156">
    <property type="entry name" value="REC"/>
    <property type="match status" value="1"/>
</dbReference>
<sequence>MTMILIVEDDEELLNLYAEILEINRFSVQTAINGEEAISKYKQIHPDLVVMDGILPNIDGYDAFSQIIEFDKNAKVVLITGYSEFDEKNKLALKQGLISVISKPIGADELLNLAKKYCKNSENKNSTSNQDLERSIS</sequence>
<dbReference type="STRING" id="1001994.MY1_0135"/>
<dbReference type="SUPFAM" id="SSF52172">
    <property type="entry name" value="CheY-like"/>
    <property type="match status" value="1"/>
</dbReference>
<organism evidence="3 4">
    <name type="scientific">Nitrosarchaeum koreense MY1</name>
    <dbReference type="NCBI Taxonomy" id="1001994"/>
    <lineage>
        <taxon>Archaea</taxon>
        <taxon>Nitrososphaerota</taxon>
        <taxon>Nitrososphaeria</taxon>
        <taxon>Nitrosopumilales</taxon>
        <taxon>Nitrosopumilaceae</taxon>
        <taxon>Nitrosarchaeum</taxon>
    </lineage>
</organism>
<evidence type="ECO:0000313" key="4">
    <source>
        <dbReference type="Proteomes" id="UP000004440"/>
    </source>
</evidence>
<accession>F9CYV2</accession>
<dbReference type="Proteomes" id="UP000004440">
    <property type="component" value="Unassembled WGS sequence"/>
</dbReference>
<dbReference type="PANTHER" id="PTHR44591:SF3">
    <property type="entry name" value="RESPONSE REGULATORY DOMAIN-CONTAINING PROTEIN"/>
    <property type="match status" value="1"/>
</dbReference>
<dbReference type="PROSITE" id="PS50110">
    <property type="entry name" value="RESPONSE_REGULATORY"/>
    <property type="match status" value="1"/>
</dbReference>
<comment type="caution">
    <text evidence="3">The sequence shown here is derived from an EMBL/GenBank/DDBJ whole genome shotgun (WGS) entry which is preliminary data.</text>
</comment>
<dbReference type="RefSeq" id="WP_007549526.1">
    <property type="nucleotide sequence ID" value="NZ_AFPU01000001.1"/>
</dbReference>
<dbReference type="PANTHER" id="PTHR44591">
    <property type="entry name" value="STRESS RESPONSE REGULATOR PROTEIN 1"/>
    <property type="match status" value="1"/>
</dbReference>
<evidence type="ECO:0000256" key="1">
    <source>
        <dbReference type="ARBA" id="ARBA00022553"/>
    </source>
</evidence>
<gene>
    <name evidence="3" type="ORF">MY1_0135</name>
</gene>
<evidence type="ECO:0000313" key="3">
    <source>
        <dbReference type="EMBL" id="EGP92920.1"/>
    </source>
</evidence>
<dbReference type="OrthoDB" id="2830at2157"/>
<dbReference type="InterPro" id="IPR011006">
    <property type="entry name" value="CheY-like_superfamily"/>
</dbReference>
<name>F9CYV2_9ARCH</name>
<evidence type="ECO:0000259" key="2">
    <source>
        <dbReference type="PROSITE" id="PS50110"/>
    </source>
</evidence>
<dbReference type="EMBL" id="AFPU01000001">
    <property type="protein sequence ID" value="EGP92920.1"/>
    <property type="molecule type" value="Genomic_DNA"/>
</dbReference>
<protein>
    <submittedName>
        <fullName evidence="3">Response regulator receiver protein</fullName>
    </submittedName>
</protein>
<dbReference type="InterPro" id="IPR001789">
    <property type="entry name" value="Sig_transdc_resp-reg_receiver"/>
</dbReference>
<dbReference type="SMART" id="SM00448">
    <property type="entry name" value="REC"/>
    <property type="match status" value="1"/>
</dbReference>
<keyword evidence="4" id="KW-1185">Reference proteome</keyword>
<feature type="domain" description="Response regulatory" evidence="2">
    <location>
        <begin position="3"/>
        <end position="118"/>
    </location>
</feature>
<keyword evidence="1" id="KW-0597">Phosphoprotein</keyword>